<dbReference type="SUPFAM" id="SSF56281">
    <property type="entry name" value="Metallo-hydrolase/oxidoreductase"/>
    <property type="match status" value="1"/>
</dbReference>
<dbReference type="InterPro" id="IPR050698">
    <property type="entry name" value="MBL"/>
</dbReference>
<dbReference type="GeneID" id="10394008"/>
<dbReference type="SMART" id="SM00849">
    <property type="entry name" value="Lactamase_B"/>
    <property type="match status" value="1"/>
</dbReference>
<dbReference type="eggNOG" id="arCOG00543">
    <property type="taxonomic scope" value="Archaea"/>
</dbReference>
<feature type="domain" description="Beta-Casp" evidence="3">
    <location>
        <begin position="245"/>
        <end position="369"/>
    </location>
</feature>
<evidence type="ECO:0000259" key="2">
    <source>
        <dbReference type="SMART" id="SM00849"/>
    </source>
</evidence>
<dbReference type="HOGENOM" id="CLU_009673_5_2_2"/>
<dbReference type="PANTHER" id="PTHR11203:SF37">
    <property type="entry name" value="INTEGRATOR COMPLEX SUBUNIT 11"/>
    <property type="match status" value="1"/>
</dbReference>
<dbReference type="InterPro" id="IPR011108">
    <property type="entry name" value="RMMBL"/>
</dbReference>
<evidence type="ECO:0000256" key="1">
    <source>
        <dbReference type="ARBA" id="ARBA00022801"/>
    </source>
</evidence>
<dbReference type="OrthoDB" id="40950at2157"/>
<dbReference type="SMART" id="SM01027">
    <property type="entry name" value="Beta-Casp"/>
    <property type="match status" value="1"/>
</dbReference>
<dbReference type="PANTHER" id="PTHR11203">
    <property type="entry name" value="CLEAVAGE AND POLYADENYLATION SPECIFICITY FACTOR FAMILY MEMBER"/>
    <property type="match status" value="1"/>
</dbReference>
<name>F2KSE5_ARCVS</name>
<dbReference type="AlphaFoldDB" id="F2KSE5"/>
<feature type="domain" description="Metallo-beta-lactamase" evidence="2">
    <location>
        <begin position="13"/>
        <end position="218"/>
    </location>
</feature>
<dbReference type="RefSeq" id="WP_013683580.1">
    <property type="nucleotide sequence ID" value="NC_015320.1"/>
</dbReference>
<accession>F2KSE5</accession>
<dbReference type="CDD" id="cd16295">
    <property type="entry name" value="TTHA0252-CPSF-like_MBL-fold"/>
    <property type="match status" value="1"/>
</dbReference>
<dbReference type="Pfam" id="PF07521">
    <property type="entry name" value="RMMBL"/>
    <property type="match status" value="1"/>
</dbReference>
<evidence type="ECO:0000313" key="4">
    <source>
        <dbReference type="EMBL" id="AEA46914.1"/>
    </source>
</evidence>
<dbReference type="InterPro" id="IPR001279">
    <property type="entry name" value="Metallo-B-lactamas"/>
</dbReference>
<dbReference type="Pfam" id="PF00753">
    <property type="entry name" value="Lactamase_B"/>
    <property type="match status" value="1"/>
</dbReference>
<organism evidence="4 5">
    <name type="scientific">Archaeoglobus veneficus (strain DSM 11195 / SNP6)</name>
    <dbReference type="NCBI Taxonomy" id="693661"/>
    <lineage>
        <taxon>Archaea</taxon>
        <taxon>Methanobacteriati</taxon>
        <taxon>Methanobacteriota</taxon>
        <taxon>Archaeoglobi</taxon>
        <taxon>Archaeoglobales</taxon>
        <taxon>Archaeoglobaceae</taxon>
        <taxon>Archaeoglobus</taxon>
    </lineage>
</organism>
<dbReference type="Pfam" id="PF10996">
    <property type="entry name" value="Beta-Casp"/>
    <property type="match status" value="1"/>
</dbReference>
<protein>
    <submittedName>
        <fullName evidence="4">Beta-lactamase domain protein</fullName>
    </submittedName>
</protein>
<evidence type="ECO:0000259" key="3">
    <source>
        <dbReference type="SMART" id="SM01027"/>
    </source>
</evidence>
<proteinExistence type="predicted"/>
<gene>
    <name evidence="4" type="ordered locus">Arcve_0902</name>
</gene>
<reference evidence="4 5" key="1">
    <citation type="submission" date="2011-03" db="EMBL/GenBank/DDBJ databases">
        <title>The complete genome of Archaeoglobus veneficus SNP6.</title>
        <authorList>
            <consortium name="US DOE Joint Genome Institute (JGI-PGF)"/>
            <person name="Lucas S."/>
            <person name="Copeland A."/>
            <person name="Lapidus A."/>
            <person name="Bruce D."/>
            <person name="Goodwin L."/>
            <person name="Pitluck S."/>
            <person name="Kyrpides N."/>
            <person name="Mavromatis K."/>
            <person name="Pagani I."/>
            <person name="Ivanova N."/>
            <person name="Mikhailova N."/>
            <person name="Lu M."/>
            <person name="Detter J.C."/>
            <person name="Tapia R."/>
            <person name="Han C."/>
            <person name="Land M."/>
            <person name="Hauser L."/>
            <person name="Markowitz V."/>
            <person name="Cheng J.-F."/>
            <person name="Hugenholtz P."/>
            <person name="Woyke T."/>
            <person name="Wu D."/>
            <person name="Spring S."/>
            <person name="Brambilla E."/>
            <person name="Klenk H.-P."/>
            <person name="Eisen J.A."/>
        </authorList>
    </citation>
    <scope>NUCLEOTIDE SEQUENCE [LARGE SCALE GENOMIC DNA]</scope>
    <source>
        <strain>SNP6</strain>
    </source>
</reference>
<keyword evidence="1" id="KW-0378">Hydrolase</keyword>
<evidence type="ECO:0000313" key="5">
    <source>
        <dbReference type="Proteomes" id="UP000008136"/>
    </source>
</evidence>
<dbReference type="Proteomes" id="UP000008136">
    <property type="component" value="Chromosome"/>
</dbReference>
<dbReference type="InterPro" id="IPR022712">
    <property type="entry name" value="Beta_Casp"/>
</dbReference>
<dbReference type="GO" id="GO:0004521">
    <property type="term" value="F:RNA endonuclease activity"/>
    <property type="evidence" value="ECO:0007669"/>
    <property type="project" value="TreeGrafter"/>
</dbReference>
<dbReference type="Gene3D" id="3.40.50.10890">
    <property type="match status" value="1"/>
</dbReference>
<dbReference type="KEGG" id="ave:Arcve_0902"/>
<dbReference type="STRING" id="693661.Arcve_0902"/>
<sequence length="449" mass="51349">MQLHFYGAARSVTGSCFMLEDGQRILIDVGMFQGSVEKRNYRRFPFDPSEIDALILTHSHLDHIGLLPKLVKYGFNGEIYATRATREIAEHMLYDSAKVQEEEAHTLTRKNLRKGLPVVKPLYTTEDVKECFRLKWRNVEYGKTVSLDNMAFTFRNAGHVLGSAFVEIDAGKKFVFSGDLGERGRLIIRDPEFPPKANYLVVESTYGDRNHRSVEESIEELKQAIMETFERGGNVLIPSFALERTQEILYVLHVFYRNGELPDCEVFLDSPLAIDITEVFLNHPELYNEETSREAKHGNPFFLPHLRFTKSVEESREINEVRSHAIIIAGSGMCTGGRIKHHLKHNLWRRECSVVFVGYQVKGTLGRKIVDGAKRVRIYGEEIAVKAKIYTINGFSAHAGRDYLVEWSSKSQPEKVFVVHGEFEKSQKLARGLKDFECVIPAWRQSFAV</sequence>
<dbReference type="GO" id="GO:0016787">
    <property type="term" value="F:hydrolase activity"/>
    <property type="evidence" value="ECO:0007669"/>
    <property type="project" value="UniProtKB-KW"/>
</dbReference>
<keyword evidence="5" id="KW-1185">Reference proteome</keyword>
<dbReference type="EMBL" id="CP002588">
    <property type="protein sequence ID" value="AEA46914.1"/>
    <property type="molecule type" value="Genomic_DNA"/>
</dbReference>
<dbReference type="Gene3D" id="3.60.15.10">
    <property type="entry name" value="Ribonuclease Z/Hydroxyacylglutathione hydrolase-like"/>
    <property type="match status" value="1"/>
</dbReference>
<dbReference type="InterPro" id="IPR036866">
    <property type="entry name" value="RibonucZ/Hydroxyglut_hydro"/>
</dbReference>